<proteinExistence type="predicted"/>
<keyword evidence="2" id="KW-1185">Reference proteome</keyword>
<accession>A0ACD4NTB5</accession>
<dbReference type="EMBL" id="CP113520">
    <property type="protein sequence ID" value="WAJ30265.1"/>
    <property type="molecule type" value="Genomic_DNA"/>
</dbReference>
<protein>
    <submittedName>
        <fullName evidence="1">Aa3-type cytochrome c oxidase subunit IV</fullName>
    </submittedName>
</protein>
<dbReference type="Proteomes" id="UP001163223">
    <property type="component" value="Chromosome"/>
</dbReference>
<name>A0ACD4NTB5_9HYPH</name>
<reference evidence="1" key="1">
    <citation type="submission" date="2022-11" db="EMBL/GenBank/DDBJ databases">
        <title>beta-Carotene-producing bacterium, Jeongeuplla avenae sp. nov., alleviates the salt stress of Arabidopsis seedlings.</title>
        <authorList>
            <person name="Jiang L."/>
            <person name="Lee J."/>
        </authorList>
    </citation>
    <scope>NUCLEOTIDE SEQUENCE</scope>
    <source>
        <strain evidence="1">DY_R2A_6</strain>
    </source>
</reference>
<gene>
    <name evidence="1" type="ORF">OXU80_08690</name>
</gene>
<sequence>MAELPNYDTVAPAEMDYPEHERTYDLFLAATKWGTIGVIAILVGMLVGLIAGGGFIGGIGTFLLVLVVAWFVAR</sequence>
<evidence type="ECO:0000313" key="2">
    <source>
        <dbReference type="Proteomes" id="UP001163223"/>
    </source>
</evidence>
<organism evidence="1 2">
    <name type="scientific">Antarcticirhabdus aurantiaca</name>
    <dbReference type="NCBI Taxonomy" id="2606717"/>
    <lineage>
        <taxon>Bacteria</taxon>
        <taxon>Pseudomonadati</taxon>
        <taxon>Pseudomonadota</taxon>
        <taxon>Alphaproteobacteria</taxon>
        <taxon>Hyphomicrobiales</taxon>
        <taxon>Aurantimonadaceae</taxon>
        <taxon>Antarcticirhabdus</taxon>
    </lineage>
</organism>
<evidence type="ECO:0000313" key="1">
    <source>
        <dbReference type="EMBL" id="WAJ30265.1"/>
    </source>
</evidence>